<evidence type="ECO:0000256" key="10">
    <source>
        <dbReference type="ARBA" id="ARBA00023295"/>
    </source>
</evidence>
<comment type="similarity">
    <text evidence="3">Belongs to the glycosyl hydrolase 18 family. Chitinase class V subfamily.</text>
</comment>
<evidence type="ECO:0000256" key="4">
    <source>
        <dbReference type="ARBA" id="ARBA00012729"/>
    </source>
</evidence>
<keyword evidence="7 12" id="KW-0378">Hydrolase</keyword>
<evidence type="ECO:0000256" key="1">
    <source>
        <dbReference type="ARBA" id="ARBA00000822"/>
    </source>
</evidence>
<dbReference type="SMR" id="A0A9P9KCS8"/>
<dbReference type="GO" id="GO:0006032">
    <property type="term" value="P:chitin catabolic process"/>
    <property type="evidence" value="ECO:0007669"/>
    <property type="project" value="UniProtKB-KW"/>
</dbReference>
<dbReference type="CDD" id="cd06548">
    <property type="entry name" value="GH18_chitinase"/>
    <property type="match status" value="1"/>
</dbReference>
<accession>A0A9P9KCS8</accession>
<comment type="caution">
    <text evidence="15">The sequence shown here is derived from an EMBL/GenBank/DDBJ whole genome shotgun (WGS) entry which is preliminary data.</text>
</comment>
<dbReference type="PROSITE" id="PS01095">
    <property type="entry name" value="GH18_1"/>
    <property type="match status" value="1"/>
</dbReference>
<dbReference type="InterPro" id="IPR001579">
    <property type="entry name" value="Glyco_hydro_18_chit_AS"/>
</dbReference>
<dbReference type="EC" id="3.2.1.14" evidence="4"/>
<evidence type="ECO:0000256" key="5">
    <source>
        <dbReference type="ARBA" id="ARBA00022525"/>
    </source>
</evidence>
<proteinExistence type="inferred from homology"/>
<evidence type="ECO:0000256" key="11">
    <source>
        <dbReference type="ARBA" id="ARBA00023326"/>
    </source>
</evidence>
<dbReference type="InterPro" id="IPR050314">
    <property type="entry name" value="Glycosyl_Hydrlase_18"/>
</dbReference>
<dbReference type="EMBL" id="JAGTJS010000014">
    <property type="protein sequence ID" value="KAH7248294.1"/>
    <property type="molecule type" value="Genomic_DNA"/>
</dbReference>
<dbReference type="Gene3D" id="3.20.20.80">
    <property type="entry name" value="Glycosidases"/>
    <property type="match status" value="1"/>
</dbReference>
<comment type="subcellular location">
    <subcellularLocation>
        <location evidence="2">Secreted</location>
    </subcellularLocation>
</comment>
<evidence type="ECO:0000256" key="8">
    <source>
        <dbReference type="ARBA" id="ARBA00023024"/>
    </source>
</evidence>
<dbReference type="InterPro" id="IPR017853">
    <property type="entry name" value="GH"/>
</dbReference>
<evidence type="ECO:0000259" key="14">
    <source>
        <dbReference type="PROSITE" id="PS51910"/>
    </source>
</evidence>
<dbReference type="FunFam" id="3.20.20.80:FF:000075">
    <property type="entry name" value="Sporulation-specific chitinase"/>
    <property type="match status" value="1"/>
</dbReference>
<evidence type="ECO:0000256" key="9">
    <source>
        <dbReference type="ARBA" id="ARBA00023277"/>
    </source>
</evidence>
<keyword evidence="9" id="KW-0119">Carbohydrate metabolism</keyword>
<dbReference type="SMART" id="SM00636">
    <property type="entry name" value="Glyco_18"/>
    <property type="match status" value="1"/>
</dbReference>
<dbReference type="OrthoDB" id="76388at2759"/>
<dbReference type="GO" id="GO:0008061">
    <property type="term" value="F:chitin binding"/>
    <property type="evidence" value="ECO:0007669"/>
    <property type="project" value="InterPro"/>
</dbReference>
<evidence type="ECO:0000313" key="15">
    <source>
        <dbReference type="EMBL" id="KAH7248294.1"/>
    </source>
</evidence>
<dbReference type="Pfam" id="PF00704">
    <property type="entry name" value="Glyco_hydro_18"/>
    <property type="match status" value="1"/>
</dbReference>
<keyword evidence="16" id="KW-1185">Reference proteome</keyword>
<reference evidence="15" key="1">
    <citation type="journal article" date="2021" name="Nat. Commun.">
        <title>Genetic determinants of endophytism in the Arabidopsis root mycobiome.</title>
        <authorList>
            <person name="Mesny F."/>
            <person name="Miyauchi S."/>
            <person name="Thiergart T."/>
            <person name="Pickel B."/>
            <person name="Atanasova L."/>
            <person name="Karlsson M."/>
            <person name="Huettel B."/>
            <person name="Barry K.W."/>
            <person name="Haridas S."/>
            <person name="Chen C."/>
            <person name="Bauer D."/>
            <person name="Andreopoulos W."/>
            <person name="Pangilinan J."/>
            <person name="LaButti K."/>
            <person name="Riley R."/>
            <person name="Lipzen A."/>
            <person name="Clum A."/>
            <person name="Drula E."/>
            <person name="Henrissat B."/>
            <person name="Kohler A."/>
            <person name="Grigoriev I.V."/>
            <person name="Martin F.M."/>
            <person name="Hacquard S."/>
        </authorList>
    </citation>
    <scope>NUCLEOTIDE SEQUENCE</scope>
    <source>
        <strain evidence="15">FSSC 5 MPI-SDFR-AT-0091</strain>
    </source>
</reference>
<protein>
    <recommendedName>
        <fullName evidence="4">chitinase</fullName>
        <ecNumber evidence="4">3.2.1.14</ecNumber>
    </recommendedName>
</protein>
<dbReference type="InterPro" id="IPR001223">
    <property type="entry name" value="Glyco_hydro18_cat"/>
</dbReference>
<dbReference type="PANTHER" id="PTHR11177">
    <property type="entry name" value="CHITINASE"/>
    <property type="match status" value="1"/>
</dbReference>
<keyword evidence="6 13" id="KW-0732">Signal</keyword>
<dbReference type="Proteomes" id="UP000736672">
    <property type="component" value="Unassembled WGS sequence"/>
</dbReference>
<organism evidence="15 16">
    <name type="scientific">Fusarium solani</name>
    <name type="common">Filamentous fungus</name>
    <dbReference type="NCBI Taxonomy" id="169388"/>
    <lineage>
        <taxon>Eukaryota</taxon>
        <taxon>Fungi</taxon>
        <taxon>Dikarya</taxon>
        <taxon>Ascomycota</taxon>
        <taxon>Pezizomycotina</taxon>
        <taxon>Sordariomycetes</taxon>
        <taxon>Hypocreomycetidae</taxon>
        <taxon>Hypocreales</taxon>
        <taxon>Nectriaceae</taxon>
        <taxon>Fusarium</taxon>
        <taxon>Fusarium solani species complex</taxon>
    </lineage>
</organism>
<evidence type="ECO:0000313" key="16">
    <source>
        <dbReference type="Proteomes" id="UP000736672"/>
    </source>
</evidence>
<keyword evidence="10 12" id="KW-0326">Glycosidase</keyword>
<evidence type="ECO:0000256" key="12">
    <source>
        <dbReference type="RuleBase" id="RU000489"/>
    </source>
</evidence>
<feature type="signal peptide" evidence="13">
    <location>
        <begin position="1"/>
        <end position="22"/>
    </location>
</feature>
<keyword evidence="5" id="KW-0964">Secreted</keyword>
<feature type="domain" description="GH18" evidence="14">
    <location>
        <begin position="41"/>
        <end position="409"/>
    </location>
</feature>
<dbReference type="PANTHER" id="PTHR11177:SF317">
    <property type="entry name" value="CHITINASE 12-RELATED"/>
    <property type="match status" value="1"/>
</dbReference>
<keyword evidence="11" id="KW-0624">Polysaccharide degradation</keyword>
<evidence type="ECO:0000256" key="7">
    <source>
        <dbReference type="ARBA" id="ARBA00022801"/>
    </source>
</evidence>
<dbReference type="InterPro" id="IPR029070">
    <property type="entry name" value="Chitinase_insertion_sf"/>
</dbReference>
<dbReference type="InterPro" id="IPR011583">
    <property type="entry name" value="Chitinase_II/V-like_cat"/>
</dbReference>
<feature type="chain" id="PRO_5040258104" description="chitinase" evidence="13">
    <location>
        <begin position="23"/>
        <end position="433"/>
    </location>
</feature>
<gene>
    <name evidence="15" type="ORF">B0J15DRAFT_514401</name>
</gene>
<dbReference type="Gene3D" id="3.10.50.10">
    <property type="match status" value="1"/>
</dbReference>
<dbReference type="SUPFAM" id="SSF51445">
    <property type="entry name" value="(Trans)glycosidases"/>
    <property type="match status" value="1"/>
</dbReference>
<dbReference type="AlphaFoldDB" id="A0A9P9KCS8"/>
<keyword evidence="8" id="KW-0146">Chitin degradation</keyword>
<comment type="catalytic activity">
    <reaction evidence="1">
        <text>Random endo-hydrolysis of N-acetyl-beta-D-glucosaminide (1-&gt;4)-beta-linkages in chitin and chitodextrins.</text>
        <dbReference type="EC" id="3.2.1.14"/>
    </reaction>
</comment>
<dbReference type="GO" id="GO:0005576">
    <property type="term" value="C:extracellular region"/>
    <property type="evidence" value="ECO:0007669"/>
    <property type="project" value="UniProtKB-SubCell"/>
</dbReference>
<dbReference type="PROSITE" id="PS51910">
    <property type="entry name" value="GH18_2"/>
    <property type="match status" value="1"/>
</dbReference>
<dbReference type="GO" id="GO:0000272">
    <property type="term" value="P:polysaccharide catabolic process"/>
    <property type="evidence" value="ECO:0007669"/>
    <property type="project" value="UniProtKB-KW"/>
</dbReference>
<dbReference type="SUPFAM" id="SSF54556">
    <property type="entry name" value="Chitinase insertion domain"/>
    <property type="match status" value="1"/>
</dbReference>
<evidence type="ECO:0000256" key="6">
    <source>
        <dbReference type="ARBA" id="ARBA00022729"/>
    </source>
</evidence>
<evidence type="ECO:0000256" key="3">
    <source>
        <dbReference type="ARBA" id="ARBA00008682"/>
    </source>
</evidence>
<dbReference type="GO" id="GO:0008843">
    <property type="term" value="F:endochitinase activity"/>
    <property type="evidence" value="ECO:0007669"/>
    <property type="project" value="UniProtKB-EC"/>
</dbReference>
<evidence type="ECO:0000256" key="2">
    <source>
        <dbReference type="ARBA" id="ARBA00004613"/>
    </source>
</evidence>
<evidence type="ECO:0000256" key="13">
    <source>
        <dbReference type="SAM" id="SignalP"/>
    </source>
</evidence>
<name>A0A9P9KCS8_FUSSL</name>
<sequence length="433" mass="48098">MYFSYLTFISWIIALECVFGAAEPPILQRHPANQPRRDLGHVNAVYFVNWGIYQRNFQPQDLPASKLSHVLYAFMNVRSDGTVFTEDTWADLEKHYEGDSWAESTNNVYGCVKQLFLLKKANRKLKVMLSIGGWTWSNNFAAAASTATTRSTFAKSAVTLMKDWGFDGIDIDWEYPSSGQDADDMVLLLRAVRDEMDLYATKFAPGHHFQLSIAAPAGPEHYSKLGLSELADILDHVNIMAYDYAGSFGNVAGHTANLYANKDLPKSTPFNTDDAIKAYIEGGVPPEKLVLGMPIYGRSFLETPGLGEPYSGVGLANPGLGSWEAGIWDYSALPKEGAVINYDKNAQAYYSYNSNTRELVSFDPPDSVRNKVCYLQRLGLGGAMFWEASGDKVGSESLVETCFEALGTIDQTENWLDYPDSRYHNIVSGMECE</sequence>